<dbReference type="NCBIfam" id="TIGR00125">
    <property type="entry name" value="cyt_tran_rel"/>
    <property type="match status" value="1"/>
</dbReference>
<evidence type="ECO:0000256" key="10">
    <source>
        <dbReference type="ARBA" id="ARBA00048721"/>
    </source>
</evidence>
<organism evidence="13 14">
    <name type="scientific">Salinisphaera japonica YTM-1</name>
    <dbReference type="NCBI Taxonomy" id="1209778"/>
    <lineage>
        <taxon>Bacteria</taxon>
        <taxon>Pseudomonadati</taxon>
        <taxon>Pseudomonadota</taxon>
        <taxon>Gammaproteobacteria</taxon>
        <taxon>Salinisphaerales</taxon>
        <taxon>Salinisphaeraceae</taxon>
        <taxon>Salinisphaera</taxon>
    </lineage>
</organism>
<dbReference type="InParanoid" id="A0A423PMZ9"/>
<evidence type="ECO:0000256" key="7">
    <source>
        <dbReference type="ARBA" id="ARBA00022741"/>
    </source>
</evidence>
<accession>A0A423PMZ9</accession>
<proteinExistence type="inferred from homology"/>
<dbReference type="UniPathway" id="UPA00253">
    <property type="reaction ID" value="UER00332"/>
</dbReference>
<evidence type="ECO:0000256" key="11">
    <source>
        <dbReference type="HAMAP-Rule" id="MF_00244"/>
    </source>
</evidence>
<keyword evidence="6 11" id="KW-0548">Nucleotidyltransferase</keyword>
<dbReference type="GO" id="GO:0009435">
    <property type="term" value="P:NAD+ biosynthetic process"/>
    <property type="evidence" value="ECO:0007669"/>
    <property type="project" value="UniProtKB-UniRule"/>
</dbReference>
<evidence type="ECO:0000259" key="12">
    <source>
        <dbReference type="Pfam" id="PF01467"/>
    </source>
</evidence>
<dbReference type="CDD" id="cd02165">
    <property type="entry name" value="NMNAT"/>
    <property type="match status" value="1"/>
</dbReference>
<evidence type="ECO:0000256" key="8">
    <source>
        <dbReference type="ARBA" id="ARBA00022840"/>
    </source>
</evidence>
<comment type="catalytic activity">
    <reaction evidence="10 11">
        <text>nicotinate beta-D-ribonucleotide + ATP + H(+) = deamido-NAD(+) + diphosphate</text>
        <dbReference type="Rhea" id="RHEA:22860"/>
        <dbReference type="ChEBI" id="CHEBI:15378"/>
        <dbReference type="ChEBI" id="CHEBI:30616"/>
        <dbReference type="ChEBI" id="CHEBI:33019"/>
        <dbReference type="ChEBI" id="CHEBI:57502"/>
        <dbReference type="ChEBI" id="CHEBI:58437"/>
        <dbReference type="EC" id="2.7.7.18"/>
    </reaction>
</comment>
<dbReference type="EMBL" id="AYKG01000031">
    <property type="protein sequence ID" value="ROO26957.1"/>
    <property type="molecule type" value="Genomic_DNA"/>
</dbReference>
<dbReference type="NCBIfam" id="NF000839">
    <property type="entry name" value="PRK00071.1-1"/>
    <property type="match status" value="1"/>
</dbReference>
<comment type="function">
    <text evidence="1 11">Catalyzes the reversible adenylation of nicotinate mononucleotide (NaMN) to nicotinic acid adenine dinucleotide (NaAD).</text>
</comment>
<dbReference type="AlphaFoldDB" id="A0A423PMZ9"/>
<evidence type="ECO:0000256" key="6">
    <source>
        <dbReference type="ARBA" id="ARBA00022695"/>
    </source>
</evidence>
<dbReference type="SUPFAM" id="SSF52374">
    <property type="entry name" value="Nucleotidylyl transferase"/>
    <property type="match status" value="1"/>
</dbReference>
<evidence type="ECO:0000256" key="5">
    <source>
        <dbReference type="ARBA" id="ARBA00022679"/>
    </source>
</evidence>
<dbReference type="NCBIfam" id="TIGR00482">
    <property type="entry name" value="nicotinate (nicotinamide) nucleotide adenylyltransferase"/>
    <property type="match status" value="1"/>
</dbReference>
<evidence type="ECO:0000256" key="2">
    <source>
        <dbReference type="ARBA" id="ARBA00005019"/>
    </source>
</evidence>
<comment type="caution">
    <text evidence="13">The sequence shown here is derived from an EMBL/GenBank/DDBJ whole genome shotgun (WGS) entry which is preliminary data.</text>
</comment>
<dbReference type="GO" id="GO:0005524">
    <property type="term" value="F:ATP binding"/>
    <property type="evidence" value="ECO:0007669"/>
    <property type="project" value="UniProtKB-KW"/>
</dbReference>
<keyword evidence="9 11" id="KW-0520">NAD</keyword>
<keyword evidence="4 11" id="KW-0662">Pyridine nucleotide biosynthesis</keyword>
<dbReference type="EC" id="2.7.7.18" evidence="11"/>
<dbReference type="InterPro" id="IPR004821">
    <property type="entry name" value="Cyt_trans-like"/>
</dbReference>
<evidence type="ECO:0000313" key="14">
    <source>
        <dbReference type="Proteomes" id="UP000285310"/>
    </source>
</evidence>
<keyword evidence="14" id="KW-1185">Reference proteome</keyword>
<evidence type="ECO:0000256" key="1">
    <source>
        <dbReference type="ARBA" id="ARBA00002324"/>
    </source>
</evidence>
<evidence type="ECO:0000256" key="4">
    <source>
        <dbReference type="ARBA" id="ARBA00022642"/>
    </source>
</evidence>
<dbReference type="PANTHER" id="PTHR39321">
    <property type="entry name" value="NICOTINATE-NUCLEOTIDE ADENYLYLTRANSFERASE-RELATED"/>
    <property type="match status" value="1"/>
</dbReference>
<name>A0A423PMZ9_9GAMM</name>
<evidence type="ECO:0000256" key="9">
    <source>
        <dbReference type="ARBA" id="ARBA00023027"/>
    </source>
</evidence>
<reference evidence="13 14" key="1">
    <citation type="submission" date="2013-10" db="EMBL/GenBank/DDBJ databases">
        <title>Salinisphaera japonica YTM-1 Genome Sequencing.</title>
        <authorList>
            <person name="Lai Q."/>
            <person name="Li C."/>
            <person name="Shao Z."/>
        </authorList>
    </citation>
    <scope>NUCLEOTIDE SEQUENCE [LARGE SCALE GENOMIC DNA]</scope>
    <source>
        <strain evidence="13 14">YTM-1</strain>
    </source>
</reference>
<dbReference type="PANTHER" id="PTHR39321:SF3">
    <property type="entry name" value="PHOSPHOPANTETHEINE ADENYLYLTRANSFERASE"/>
    <property type="match status" value="1"/>
</dbReference>
<comment type="pathway">
    <text evidence="2 11">Cofactor biosynthesis; NAD(+) biosynthesis; deamido-NAD(+) from nicotinate D-ribonucleotide: step 1/1.</text>
</comment>
<dbReference type="HAMAP" id="MF_00244">
    <property type="entry name" value="NaMN_adenylyltr"/>
    <property type="match status" value="1"/>
</dbReference>
<gene>
    <name evidence="11" type="primary">nadD</name>
    <name evidence="13" type="ORF">SAJA_10160</name>
</gene>
<protein>
    <recommendedName>
        <fullName evidence="11">Probable nicotinate-nucleotide adenylyltransferase</fullName>
        <ecNumber evidence="11">2.7.7.18</ecNumber>
    </recommendedName>
    <alternativeName>
        <fullName evidence="11">Deamido-NAD(+) diphosphorylase</fullName>
    </alternativeName>
    <alternativeName>
        <fullName evidence="11">Deamido-NAD(+) pyrophosphorylase</fullName>
    </alternativeName>
    <alternativeName>
        <fullName evidence="11">Nicotinate mononucleotide adenylyltransferase</fullName>
        <shortName evidence="11">NaMN adenylyltransferase</shortName>
    </alternativeName>
</protein>
<keyword evidence="5 11" id="KW-0808">Transferase</keyword>
<sequence>MAMSAKQPPVGPAGAPIGILGGTFDPVHNGHLRLAMELATELDLAQVRLIPNGRPPHREQPGATPGQRAKWIRVATADEPLLALDDRELMREGHSYMVDTLASLRSDFPKHPLCLIMGRDVFAKLPSWHRWQELFDHAHIVLIERPGLPAELAPEAVDLLAERGVSDPAALKNQPTGLIYSYAPPPLVISASRIRELIAAGASPRYLLPEVILEDIMDTDIYRAPRAQST</sequence>
<dbReference type="InterPro" id="IPR005248">
    <property type="entry name" value="NadD/NMNAT"/>
</dbReference>
<dbReference type="Gene3D" id="3.40.50.620">
    <property type="entry name" value="HUPs"/>
    <property type="match status" value="1"/>
</dbReference>
<dbReference type="GO" id="GO:0004515">
    <property type="term" value="F:nicotinate-nucleotide adenylyltransferase activity"/>
    <property type="evidence" value="ECO:0007669"/>
    <property type="project" value="UniProtKB-UniRule"/>
</dbReference>
<comment type="similarity">
    <text evidence="3 11">Belongs to the NadD family.</text>
</comment>
<keyword evidence="8 11" id="KW-0067">ATP-binding</keyword>
<evidence type="ECO:0000313" key="13">
    <source>
        <dbReference type="EMBL" id="ROO26957.1"/>
    </source>
</evidence>
<feature type="domain" description="Cytidyltransferase-like" evidence="12">
    <location>
        <begin position="19"/>
        <end position="196"/>
    </location>
</feature>
<dbReference type="Proteomes" id="UP000285310">
    <property type="component" value="Unassembled WGS sequence"/>
</dbReference>
<dbReference type="FunCoup" id="A0A423PMZ9">
    <property type="interactions" value="337"/>
</dbReference>
<dbReference type="Pfam" id="PF01467">
    <property type="entry name" value="CTP_transf_like"/>
    <property type="match status" value="1"/>
</dbReference>
<dbReference type="InterPro" id="IPR014729">
    <property type="entry name" value="Rossmann-like_a/b/a_fold"/>
</dbReference>
<evidence type="ECO:0000256" key="3">
    <source>
        <dbReference type="ARBA" id="ARBA00009014"/>
    </source>
</evidence>
<keyword evidence="7 11" id="KW-0547">Nucleotide-binding</keyword>